<feature type="transmembrane region" description="Helical" evidence="2">
    <location>
        <begin position="196"/>
        <end position="220"/>
    </location>
</feature>
<keyword evidence="2" id="KW-0812">Transmembrane</keyword>
<dbReference type="SUPFAM" id="SSF55781">
    <property type="entry name" value="GAF domain-like"/>
    <property type="match status" value="1"/>
</dbReference>
<feature type="transmembrane region" description="Helical" evidence="2">
    <location>
        <begin position="232"/>
        <end position="251"/>
    </location>
</feature>
<feature type="transmembrane region" description="Helical" evidence="2">
    <location>
        <begin position="6"/>
        <end position="25"/>
    </location>
</feature>
<dbReference type="EMBL" id="VBOR01000048">
    <property type="protein sequence ID" value="TMQ49891.1"/>
    <property type="molecule type" value="Genomic_DNA"/>
</dbReference>
<dbReference type="InterPro" id="IPR001932">
    <property type="entry name" value="PPM-type_phosphatase-like_dom"/>
</dbReference>
<keyword evidence="1" id="KW-0378">Hydrolase</keyword>
<feature type="transmembrane region" description="Helical" evidence="2">
    <location>
        <begin position="105"/>
        <end position="123"/>
    </location>
</feature>
<dbReference type="InterPro" id="IPR052016">
    <property type="entry name" value="Bact_Sigma-Reg"/>
</dbReference>
<evidence type="ECO:0000259" key="3">
    <source>
        <dbReference type="SMART" id="SM00065"/>
    </source>
</evidence>
<dbReference type="Proteomes" id="UP000316292">
    <property type="component" value="Unassembled WGS sequence"/>
</dbReference>
<dbReference type="SMART" id="SM00065">
    <property type="entry name" value="GAF"/>
    <property type="match status" value="1"/>
</dbReference>
<organism evidence="5 6">
    <name type="scientific">Eiseniibacteriota bacterium</name>
    <dbReference type="NCBI Taxonomy" id="2212470"/>
    <lineage>
        <taxon>Bacteria</taxon>
        <taxon>Candidatus Eiseniibacteriota</taxon>
    </lineage>
</organism>
<feature type="transmembrane region" description="Helical" evidence="2">
    <location>
        <begin position="296"/>
        <end position="318"/>
    </location>
</feature>
<sequence length="740" mass="80963">MHSFTVATLYLIVGGLVFLLGIVILREAPREKANRATALMLFFGGLGSVLGAIGFILEGAGGKKLSGGTDLLRSFNYLWELFFPSLLYFACVFPSENRLVRRVPLAGLWIFAPHVFHLGIMLLQTQGAVFDKPIAWMSRNTIGSTIVHVLRVPTELLFGFHVVLFSAVNLLYIAAALTLLWLSYRRATNTRIRAQLRTIFFGLASCAGLYAVAVPIPTLLNHSWPPLTRSTLIVAALVLGSAGIAYSMVRYRFLDAKLIARKSILYALTSAFLVSVYLTVIRQLDALLQSVTGFDVTVFETAILLIALVLFQPVVSWLEEALEKFFLRERSDHRTLLRRMSGEVLTMLDLRSLADAVVETLREGVSARTTVLLIAPGARDPVARGFGGRVDLEAIASIPRTSLDRFTEGLSMVRHEEMRDLGAERNENGGLDPLLTTDPYLVLPLRHAGQFLGLISLGRKITETRYTAEEMSLLETLANQTSVALKNALLYEENLAKSVLEEELAVARRIQQQFLPRRLPEMGRFGIAAMNVPNKQVGGDYYDIVDVGAGSYLITIADVAGKGVPAALLASMVQASVRTQAQDGKPVREMMDRLNRLVFDATPDDRFATCFLARVSAAGLDLSFSNAGHNYPILLPARGGSRFLDFGGIPLGIDAEAAYGETSTPLAIGDALILYTDGITDARNRAMQDYGEERLFELAGGLSRDLTARQMLEAISADVSLFTQGAEQADDITLVALKVL</sequence>
<name>A0A538SEU1_UNCEI</name>
<dbReference type="Gene3D" id="3.60.40.10">
    <property type="entry name" value="PPM-type phosphatase domain"/>
    <property type="match status" value="1"/>
</dbReference>
<keyword evidence="2" id="KW-0472">Membrane</keyword>
<dbReference type="PANTHER" id="PTHR43156">
    <property type="entry name" value="STAGE II SPORULATION PROTEIN E-RELATED"/>
    <property type="match status" value="1"/>
</dbReference>
<evidence type="ECO:0000313" key="6">
    <source>
        <dbReference type="Proteomes" id="UP000316292"/>
    </source>
</evidence>
<evidence type="ECO:0000259" key="4">
    <source>
        <dbReference type="SMART" id="SM00331"/>
    </source>
</evidence>
<keyword evidence="2" id="KW-1133">Transmembrane helix</keyword>
<gene>
    <name evidence="5" type="ORF">E6K71_03700</name>
</gene>
<evidence type="ECO:0000313" key="5">
    <source>
        <dbReference type="EMBL" id="TMQ49891.1"/>
    </source>
</evidence>
<protein>
    <submittedName>
        <fullName evidence="5">GAF domain-containing protein</fullName>
    </submittedName>
</protein>
<dbReference type="Pfam" id="PF13185">
    <property type="entry name" value="GAF_2"/>
    <property type="match status" value="1"/>
</dbReference>
<feature type="transmembrane region" description="Helical" evidence="2">
    <location>
        <begin position="158"/>
        <end position="184"/>
    </location>
</feature>
<dbReference type="PANTHER" id="PTHR43156:SF2">
    <property type="entry name" value="STAGE II SPORULATION PROTEIN E"/>
    <property type="match status" value="1"/>
</dbReference>
<comment type="caution">
    <text evidence="5">The sequence shown here is derived from an EMBL/GenBank/DDBJ whole genome shotgun (WGS) entry which is preliminary data.</text>
</comment>
<dbReference type="SUPFAM" id="SSF81606">
    <property type="entry name" value="PP2C-like"/>
    <property type="match status" value="1"/>
</dbReference>
<feature type="transmembrane region" description="Helical" evidence="2">
    <location>
        <begin position="37"/>
        <end position="57"/>
    </location>
</feature>
<dbReference type="Gene3D" id="3.30.450.40">
    <property type="match status" value="1"/>
</dbReference>
<dbReference type="GO" id="GO:0016791">
    <property type="term" value="F:phosphatase activity"/>
    <property type="evidence" value="ECO:0007669"/>
    <property type="project" value="TreeGrafter"/>
</dbReference>
<dbReference type="InterPro" id="IPR003018">
    <property type="entry name" value="GAF"/>
</dbReference>
<proteinExistence type="predicted"/>
<feature type="domain" description="GAF" evidence="3">
    <location>
        <begin position="336"/>
        <end position="495"/>
    </location>
</feature>
<evidence type="ECO:0000256" key="1">
    <source>
        <dbReference type="ARBA" id="ARBA00022801"/>
    </source>
</evidence>
<feature type="transmembrane region" description="Helical" evidence="2">
    <location>
        <begin position="263"/>
        <end position="284"/>
    </location>
</feature>
<feature type="transmembrane region" description="Helical" evidence="2">
    <location>
        <begin position="77"/>
        <end position="93"/>
    </location>
</feature>
<reference evidence="5 6" key="1">
    <citation type="journal article" date="2019" name="Nat. Microbiol.">
        <title>Mediterranean grassland soil C-N compound turnover is dependent on rainfall and depth, and is mediated by genomically divergent microorganisms.</title>
        <authorList>
            <person name="Diamond S."/>
            <person name="Andeer P.F."/>
            <person name="Li Z."/>
            <person name="Crits-Christoph A."/>
            <person name="Burstein D."/>
            <person name="Anantharaman K."/>
            <person name="Lane K.R."/>
            <person name="Thomas B.C."/>
            <person name="Pan C."/>
            <person name="Northen T.R."/>
            <person name="Banfield J.F."/>
        </authorList>
    </citation>
    <scope>NUCLEOTIDE SEQUENCE [LARGE SCALE GENOMIC DNA]</scope>
    <source>
        <strain evidence="5">WS_1</strain>
    </source>
</reference>
<dbReference type="SMART" id="SM00331">
    <property type="entry name" value="PP2C_SIG"/>
    <property type="match status" value="1"/>
</dbReference>
<evidence type="ECO:0000256" key="2">
    <source>
        <dbReference type="SAM" id="Phobius"/>
    </source>
</evidence>
<accession>A0A538SEU1</accession>
<dbReference type="Pfam" id="PF07228">
    <property type="entry name" value="SpoIIE"/>
    <property type="match status" value="1"/>
</dbReference>
<dbReference type="AlphaFoldDB" id="A0A538SEU1"/>
<feature type="domain" description="PPM-type phosphatase" evidence="4">
    <location>
        <begin position="522"/>
        <end position="739"/>
    </location>
</feature>
<dbReference type="InterPro" id="IPR036457">
    <property type="entry name" value="PPM-type-like_dom_sf"/>
</dbReference>
<dbReference type="InterPro" id="IPR029016">
    <property type="entry name" value="GAF-like_dom_sf"/>
</dbReference>